<comment type="caution">
    <text evidence="2">The sequence shown here is derived from an EMBL/GenBank/DDBJ whole genome shotgun (WGS) entry which is preliminary data.</text>
</comment>
<feature type="binding site" evidence="1">
    <location>
        <position position="59"/>
    </location>
    <ligand>
        <name>substrate</name>
    </ligand>
</feature>
<dbReference type="GO" id="GO:0005737">
    <property type="term" value="C:cytoplasm"/>
    <property type="evidence" value="ECO:0007669"/>
    <property type="project" value="TreeGrafter"/>
</dbReference>
<dbReference type="Pfam" id="PF00300">
    <property type="entry name" value="His_Phos_1"/>
    <property type="match status" value="1"/>
</dbReference>
<gene>
    <name evidence="2" type="ORF">IAA54_10995</name>
</gene>
<sequence length="227" mass="26172">MGTRLILVRHCEAEGNFRRLFQGSTDAPVSEKGRVQLDLLSVRCRNMAIDRIYTSPLRRARETAEAVNRYHHLPVEVRDGLREIDGGEMENQPWEDFPRLYPEQAAHWNKEPWLFCPPGGEPMRHVYDRIWNTILEIVRENPGRTVCAASHGCAIRNFLCRASGWPIERLNEMDWCDNTGLSIVDFDDELRPHIVLMNDASHLTGDTSTFATQDWWKPENRGGDVFG</sequence>
<dbReference type="PANTHER" id="PTHR48100:SF1">
    <property type="entry name" value="HISTIDINE PHOSPHATASE FAMILY PROTEIN-RELATED"/>
    <property type="match status" value="1"/>
</dbReference>
<dbReference type="InterPro" id="IPR050275">
    <property type="entry name" value="PGM_Phosphatase"/>
</dbReference>
<dbReference type="Gene3D" id="3.40.50.1240">
    <property type="entry name" value="Phosphoglycerate mutase-like"/>
    <property type="match status" value="1"/>
</dbReference>
<dbReference type="AlphaFoldDB" id="A0A9D1J2E3"/>
<accession>A0A9D1J2E3</accession>
<organism evidence="2 3">
    <name type="scientific">Candidatus Gallacutalibacter pullicola</name>
    <dbReference type="NCBI Taxonomy" id="2840830"/>
    <lineage>
        <taxon>Bacteria</taxon>
        <taxon>Bacillati</taxon>
        <taxon>Bacillota</taxon>
        <taxon>Clostridia</taxon>
        <taxon>Eubacteriales</taxon>
        <taxon>Candidatus Gallacutalibacter</taxon>
    </lineage>
</organism>
<dbReference type="SMART" id="SM00855">
    <property type="entry name" value="PGAM"/>
    <property type="match status" value="1"/>
</dbReference>
<evidence type="ECO:0000313" key="3">
    <source>
        <dbReference type="Proteomes" id="UP000886785"/>
    </source>
</evidence>
<dbReference type="CDD" id="cd07067">
    <property type="entry name" value="HP_PGM_like"/>
    <property type="match status" value="1"/>
</dbReference>
<name>A0A9D1J2E3_9FIRM</name>
<feature type="binding site" evidence="1">
    <location>
        <begin position="9"/>
        <end position="16"/>
    </location>
    <ligand>
        <name>substrate</name>
    </ligand>
</feature>
<dbReference type="Proteomes" id="UP000886785">
    <property type="component" value="Unassembled WGS sequence"/>
</dbReference>
<dbReference type="PANTHER" id="PTHR48100">
    <property type="entry name" value="BROAD-SPECIFICITY PHOSPHATASE YOR283W-RELATED"/>
    <property type="match status" value="1"/>
</dbReference>
<dbReference type="SUPFAM" id="SSF53254">
    <property type="entry name" value="Phosphoglycerate mutase-like"/>
    <property type="match status" value="1"/>
</dbReference>
<proteinExistence type="predicted"/>
<reference evidence="2" key="2">
    <citation type="journal article" date="2021" name="PeerJ">
        <title>Extensive microbial diversity within the chicken gut microbiome revealed by metagenomics and culture.</title>
        <authorList>
            <person name="Gilroy R."/>
            <person name="Ravi A."/>
            <person name="Getino M."/>
            <person name="Pursley I."/>
            <person name="Horton D.L."/>
            <person name="Alikhan N.F."/>
            <person name="Baker D."/>
            <person name="Gharbi K."/>
            <person name="Hall N."/>
            <person name="Watson M."/>
            <person name="Adriaenssens E.M."/>
            <person name="Foster-Nyarko E."/>
            <person name="Jarju S."/>
            <person name="Secka A."/>
            <person name="Antonio M."/>
            <person name="Oren A."/>
            <person name="Chaudhuri R.R."/>
            <person name="La Ragione R."/>
            <person name="Hildebrand F."/>
            <person name="Pallen M.J."/>
        </authorList>
    </citation>
    <scope>NUCLEOTIDE SEQUENCE</scope>
    <source>
        <strain evidence="2">ChiSjej1B19-7085</strain>
    </source>
</reference>
<dbReference type="InterPro" id="IPR013078">
    <property type="entry name" value="His_Pase_superF_clade-1"/>
</dbReference>
<dbReference type="GO" id="GO:0016791">
    <property type="term" value="F:phosphatase activity"/>
    <property type="evidence" value="ECO:0007669"/>
    <property type="project" value="TreeGrafter"/>
</dbReference>
<evidence type="ECO:0000313" key="2">
    <source>
        <dbReference type="EMBL" id="HIR58180.1"/>
    </source>
</evidence>
<evidence type="ECO:0000256" key="1">
    <source>
        <dbReference type="PIRSR" id="PIRSR613078-2"/>
    </source>
</evidence>
<dbReference type="InterPro" id="IPR029033">
    <property type="entry name" value="His_PPase_superfam"/>
</dbReference>
<reference evidence="2" key="1">
    <citation type="submission" date="2020-10" db="EMBL/GenBank/DDBJ databases">
        <authorList>
            <person name="Gilroy R."/>
        </authorList>
    </citation>
    <scope>NUCLEOTIDE SEQUENCE</scope>
    <source>
        <strain evidence="2">ChiSjej1B19-7085</strain>
    </source>
</reference>
<dbReference type="EMBL" id="DVHF01000141">
    <property type="protein sequence ID" value="HIR58180.1"/>
    <property type="molecule type" value="Genomic_DNA"/>
</dbReference>
<protein>
    <submittedName>
        <fullName evidence="2">Histidine phosphatase family protein</fullName>
    </submittedName>
</protein>